<name>A0A8S5MAE4_9CAUD</name>
<dbReference type="Gene3D" id="3.40.50.620">
    <property type="entry name" value="HUPs"/>
    <property type="match status" value="1"/>
</dbReference>
<evidence type="ECO:0000259" key="1">
    <source>
        <dbReference type="Pfam" id="PF01507"/>
    </source>
</evidence>
<proteinExistence type="predicted"/>
<dbReference type="PANTHER" id="PTHR43196:SF2">
    <property type="entry name" value="PHOSPHOADENOSINE PHOSPHOSULFATE REDUCTASE"/>
    <property type="match status" value="1"/>
</dbReference>
<evidence type="ECO:0000313" key="2">
    <source>
        <dbReference type="EMBL" id="DAD79128.1"/>
    </source>
</evidence>
<protein>
    <submittedName>
        <fullName evidence="2">Phosphoadenosine-phosphosulfate reductase</fullName>
    </submittedName>
</protein>
<feature type="domain" description="Phosphoadenosine phosphosulphate reductase" evidence="1">
    <location>
        <begin position="3"/>
        <end position="118"/>
    </location>
</feature>
<reference evidence="2" key="1">
    <citation type="journal article" date="2021" name="Proc. Natl. Acad. Sci. U.S.A.">
        <title>A Catalog of Tens of Thousands of Viruses from Human Metagenomes Reveals Hidden Associations with Chronic Diseases.</title>
        <authorList>
            <person name="Tisza M.J."/>
            <person name="Buck C.B."/>
        </authorList>
    </citation>
    <scope>NUCLEOTIDE SEQUENCE</scope>
    <source>
        <strain evidence="2">CtsDY37</strain>
    </source>
</reference>
<dbReference type="InterPro" id="IPR050128">
    <property type="entry name" value="Sulfate_adenylyltrnsfr_sub2"/>
</dbReference>
<dbReference type="GO" id="GO:0003824">
    <property type="term" value="F:catalytic activity"/>
    <property type="evidence" value="ECO:0007669"/>
    <property type="project" value="InterPro"/>
</dbReference>
<dbReference type="PANTHER" id="PTHR43196">
    <property type="entry name" value="SULFATE ADENYLYLTRANSFERASE SUBUNIT 2"/>
    <property type="match status" value="1"/>
</dbReference>
<dbReference type="Pfam" id="PF01507">
    <property type="entry name" value="PAPS_reduct"/>
    <property type="match status" value="1"/>
</dbReference>
<accession>A0A8S5MAE4</accession>
<sequence length="234" mass="28353">MKHIINFSGGKDSTAMTLKMLEDGWWVDEIIFADTGKDFPQMIDHINKFDDYIQKHFNKKITRIKAEKSFDYYMFEHEKTKGKNKGKKGYGWATMLCRWCTSNLKTKVISDYLKKYKEEGYTEYIGIAYDEPKRIRDKRYPLVEYEMTEADCLQYCYEKGFYWDGLYEHFDRLSCWCCPLKNLKELKILYTYYPELWQELKEMDKKSYNQFRVDYSVEQLEEKFKKEGEKSGHI</sequence>
<organism evidence="2">
    <name type="scientific">Siphoviridae sp. ctsDY37</name>
    <dbReference type="NCBI Taxonomy" id="2826483"/>
    <lineage>
        <taxon>Viruses</taxon>
        <taxon>Duplodnaviria</taxon>
        <taxon>Heunggongvirae</taxon>
        <taxon>Uroviricota</taxon>
        <taxon>Caudoviricetes</taxon>
    </lineage>
</organism>
<dbReference type="EMBL" id="BK014859">
    <property type="protein sequence ID" value="DAD79128.1"/>
    <property type="molecule type" value="Genomic_DNA"/>
</dbReference>
<dbReference type="InterPro" id="IPR014729">
    <property type="entry name" value="Rossmann-like_a/b/a_fold"/>
</dbReference>
<dbReference type="InterPro" id="IPR002500">
    <property type="entry name" value="PAPS_reduct_dom"/>
</dbReference>
<dbReference type="SUPFAM" id="SSF52402">
    <property type="entry name" value="Adenine nucleotide alpha hydrolases-like"/>
    <property type="match status" value="1"/>
</dbReference>